<reference evidence="1 2" key="1">
    <citation type="journal article" date="2021" name="Nat. Commun.">
        <title>Genetic determinants of endophytism in the Arabidopsis root mycobiome.</title>
        <authorList>
            <person name="Mesny F."/>
            <person name="Miyauchi S."/>
            <person name="Thiergart T."/>
            <person name="Pickel B."/>
            <person name="Atanasova L."/>
            <person name="Karlsson M."/>
            <person name="Huettel B."/>
            <person name="Barry K.W."/>
            <person name="Haridas S."/>
            <person name="Chen C."/>
            <person name="Bauer D."/>
            <person name="Andreopoulos W."/>
            <person name="Pangilinan J."/>
            <person name="LaButti K."/>
            <person name="Riley R."/>
            <person name="Lipzen A."/>
            <person name="Clum A."/>
            <person name="Drula E."/>
            <person name="Henrissat B."/>
            <person name="Kohler A."/>
            <person name="Grigoriev I.V."/>
            <person name="Martin F.M."/>
            <person name="Hacquard S."/>
        </authorList>
    </citation>
    <scope>NUCLEOTIDE SEQUENCE [LARGE SCALE GENOMIC DNA]</scope>
    <source>
        <strain evidence="1 2">MPI-CAGE-CH-0241</strain>
    </source>
</reference>
<dbReference type="OrthoDB" id="5084295at2759"/>
<accession>A0A9P8WB43</accession>
<evidence type="ECO:0000313" key="2">
    <source>
        <dbReference type="Proteomes" id="UP000777438"/>
    </source>
</evidence>
<dbReference type="Proteomes" id="UP000777438">
    <property type="component" value="Unassembled WGS sequence"/>
</dbReference>
<evidence type="ECO:0000313" key="1">
    <source>
        <dbReference type="EMBL" id="KAH6893060.1"/>
    </source>
</evidence>
<dbReference type="EMBL" id="JAGPYM010000006">
    <property type="protein sequence ID" value="KAH6893060.1"/>
    <property type="molecule type" value="Genomic_DNA"/>
</dbReference>
<keyword evidence="2" id="KW-1185">Reference proteome</keyword>
<dbReference type="AlphaFoldDB" id="A0A9P8WB43"/>
<comment type="caution">
    <text evidence="1">The sequence shown here is derived from an EMBL/GenBank/DDBJ whole genome shotgun (WGS) entry which is preliminary data.</text>
</comment>
<name>A0A9P8WB43_9HYPO</name>
<gene>
    <name evidence="1" type="ORF">B0T10DRAFT_265033</name>
</gene>
<proteinExistence type="predicted"/>
<organism evidence="1 2">
    <name type="scientific">Thelonectria olida</name>
    <dbReference type="NCBI Taxonomy" id="1576542"/>
    <lineage>
        <taxon>Eukaryota</taxon>
        <taxon>Fungi</taxon>
        <taxon>Dikarya</taxon>
        <taxon>Ascomycota</taxon>
        <taxon>Pezizomycotina</taxon>
        <taxon>Sordariomycetes</taxon>
        <taxon>Hypocreomycetidae</taxon>
        <taxon>Hypocreales</taxon>
        <taxon>Nectriaceae</taxon>
        <taxon>Thelonectria</taxon>
    </lineage>
</organism>
<protein>
    <submittedName>
        <fullName evidence="1">Uncharacterized protein</fullName>
    </submittedName>
</protein>
<sequence length="150" mass="16739">MKPTALVAAFIATAAFLVNGRRRIIQTHRTHKQINVHDTITFGWCREANQSHTCGEHQMDHGRCYNLVELHPYLNDNIETVSVINGRCVIWEKDNCHGDHTGMVTGSNITTDHLCPGYPWSRRATSLKCCAGDLGAHWCADPGKVPKCTD</sequence>